<dbReference type="Pfam" id="PF09932">
    <property type="entry name" value="DUF2164"/>
    <property type="match status" value="1"/>
</dbReference>
<dbReference type="eggNOG" id="COG5460">
    <property type="taxonomic scope" value="Bacteria"/>
</dbReference>
<dbReference type="Proteomes" id="UP000000238">
    <property type="component" value="Chromosome"/>
</dbReference>
<dbReference type="HOGENOM" id="CLU_157964_2_1_6"/>
<name>Q2SKE3_HAHCH</name>
<dbReference type="AlphaFoldDB" id="Q2SKE3"/>
<evidence type="ECO:0000313" key="2">
    <source>
        <dbReference type="Proteomes" id="UP000000238"/>
    </source>
</evidence>
<proteinExistence type="predicted"/>
<dbReference type="EMBL" id="CP000155">
    <property type="protein sequence ID" value="ABC28881.1"/>
    <property type="molecule type" value="Genomic_DNA"/>
</dbReference>
<keyword evidence="2" id="KW-1185">Reference proteome</keyword>
<sequence length="80" mass="9298">MIELTREEKQQLVAKVKDYFASELDQEIGGFQAEFLIDFFVREIGPRVYNKALDEAENIIRMQVENISDALYELQQSPAD</sequence>
<evidence type="ECO:0000313" key="1">
    <source>
        <dbReference type="EMBL" id="ABC28881.1"/>
    </source>
</evidence>
<dbReference type="RefSeq" id="WP_011395952.1">
    <property type="nucleotide sequence ID" value="NC_007645.1"/>
</dbReference>
<accession>Q2SKE3</accession>
<gene>
    <name evidence="1" type="ordered locus">HCH_02050</name>
</gene>
<organism evidence="1 2">
    <name type="scientific">Hahella chejuensis (strain KCTC 2396)</name>
    <dbReference type="NCBI Taxonomy" id="349521"/>
    <lineage>
        <taxon>Bacteria</taxon>
        <taxon>Pseudomonadati</taxon>
        <taxon>Pseudomonadota</taxon>
        <taxon>Gammaproteobacteria</taxon>
        <taxon>Oceanospirillales</taxon>
        <taxon>Hahellaceae</taxon>
        <taxon>Hahella</taxon>
    </lineage>
</organism>
<dbReference type="KEGG" id="hch:HCH_02050"/>
<protein>
    <submittedName>
        <fullName evidence="1">Uncharacterized conserved protein</fullName>
    </submittedName>
</protein>
<dbReference type="InterPro" id="IPR018680">
    <property type="entry name" value="DUF2164"/>
</dbReference>
<reference evidence="1 2" key="1">
    <citation type="journal article" date="2005" name="Nucleic Acids Res.">
        <title>Genomic blueprint of Hahella chejuensis, a marine microbe producing an algicidal agent.</title>
        <authorList>
            <person name="Jeong H."/>
            <person name="Yim J.H."/>
            <person name="Lee C."/>
            <person name="Choi S.-H."/>
            <person name="Park Y.K."/>
            <person name="Yoon S.H."/>
            <person name="Hur C.-G."/>
            <person name="Kang H.-Y."/>
            <person name="Kim D."/>
            <person name="Lee H.H."/>
            <person name="Park K.H."/>
            <person name="Park S.-H."/>
            <person name="Park H.-S."/>
            <person name="Lee H.K."/>
            <person name="Oh T.K."/>
            <person name="Kim J.F."/>
        </authorList>
    </citation>
    <scope>NUCLEOTIDE SEQUENCE [LARGE SCALE GENOMIC DNA]</scope>
    <source>
        <strain evidence="1 2">KCTC 2396</strain>
    </source>
</reference>
<dbReference type="STRING" id="349521.HCH_02050"/>